<proteinExistence type="predicted"/>
<dbReference type="AlphaFoldDB" id="A0A2G9TV77"/>
<dbReference type="EMBL" id="KZ352816">
    <property type="protein sequence ID" value="PIO61923.1"/>
    <property type="molecule type" value="Genomic_DNA"/>
</dbReference>
<evidence type="ECO:0000313" key="1">
    <source>
        <dbReference type="EMBL" id="PIO61923.1"/>
    </source>
</evidence>
<reference evidence="1 2" key="1">
    <citation type="submission" date="2015-09" db="EMBL/GenBank/DDBJ databases">
        <title>Draft genome of the parasitic nematode Teladorsagia circumcincta isolate WARC Sus (inbred).</title>
        <authorList>
            <person name="Mitreva M."/>
        </authorList>
    </citation>
    <scope>NUCLEOTIDE SEQUENCE [LARGE SCALE GENOMIC DNA]</scope>
    <source>
        <strain evidence="1 2">S</strain>
    </source>
</reference>
<sequence>MCGPKATFRVDDVERHQAHTRSQGEVPSLGVADLATMTDATTCYSH</sequence>
<gene>
    <name evidence="1" type="ORF">TELCIR_16538</name>
</gene>
<dbReference type="Proteomes" id="UP000230423">
    <property type="component" value="Unassembled WGS sequence"/>
</dbReference>
<evidence type="ECO:0000313" key="2">
    <source>
        <dbReference type="Proteomes" id="UP000230423"/>
    </source>
</evidence>
<organism evidence="1 2">
    <name type="scientific">Teladorsagia circumcincta</name>
    <name type="common">Brown stomach worm</name>
    <name type="synonym">Ostertagia circumcincta</name>
    <dbReference type="NCBI Taxonomy" id="45464"/>
    <lineage>
        <taxon>Eukaryota</taxon>
        <taxon>Metazoa</taxon>
        <taxon>Ecdysozoa</taxon>
        <taxon>Nematoda</taxon>
        <taxon>Chromadorea</taxon>
        <taxon>Rhabditida</taxon>
        <taxon>Rhabditina</taxon>
        <taxon>Rhabditomorpha</taxon>
        <taxon>Strongyloidea</taxon>
        <taxon>Trichostrongylidae</taxon>
        <taxon>Teladorsagia</taxon>
    </lineage>
</organism>
<keyword evidence="2" id="KW-1185">Reference proteome</keyword>
<accession>A0A2G9TV77</accession>
<protein>
    <submittedName>
        <fullName evidence="1">Uncharacterized protein</fullName>
    </submittedName>
</protein>
<name>A0A2G9TV77_TELCI</name>